<dbReference type="EMBL" id="LQOJ01000017">
    <property type="protein sequence ID" value="ORV08049.1"/>
    <property type="molecule type" value="Genomic_DNA"/>
</dbReference>
<dbReference type="Gene3D" id="1.10.10.2830">
    <property type="match status" value="1"/>
</dbReference>
<evidence type="ECO:0000259" key="1">
    <source>
        <dbReference type="SMART" id="SM00470"/>
    </source>
</evidence>
<dbReference type="GO" id="GO:0005694">
    <property type="term" value="C:chromosome"/>
    <property type="evidence" value="ECO:0007669"/>
    <property type="project" value="TreeGrafter"/>
</dbReference>
<sequence length="520" mass="56125">MSTTVTAAGELLHLSPHDVEIEANVRLDPRLHADFLASIAEHGVLVPVLAVKAEGGTKPLVREGQRRIQAARQVGLDAIPVYLRTIAGDDAEVRAERVIQQIVTNDHRLELTCAERARGIAQLLLDGVTPAKVAKRLSTTRETVAAARTVVGYDSAMTAMDSGQISLTEAAQFIEFDDDADAQAELLKVAGSPQFDHRVAQLRTERADRGRYDAAVSEYRAKGYEVLADYPEWADVRYIPLRVLQDGQGAPLTGDHVPGMAPAAWAVVLESVDAWADAETGELIDEGVIDFETACPGVPPAEGTRHVNTVVEAVIFEPEFYCTDPDAAAVTLLPWAQQRYGGGPAAVAADDAVEGEIEHERRAAAARTERRKLIALNRLGSAAEEVRRTWVRENLLTRKAAPKGAAYFIAQAITADSLLLSDYRGTAVTRELLGLAAGDRPASLVESLPESTADARAIVVMLGMLLGAIEAHTPKDAWRRPSELSKAYLNFLTANGYTLSAIEQVILDTRTADSLYTEQG</sequence>
<proteinExistence type="predicted"/>
<dbReference type="AlphaFoldDB" id="A0A1X1RKI8"/>
<dbReference type="OrthoDB" id="3846919at2"/>
<dbReference type="Gene3D" id="3.90.1530.10">
    <property type="entry name" value="Conserved hypothetical protein from pyrococcus furiosus pfu- 392566-001, ParB domain"/>
    <property type="match status" value="1"/>
</dbReference>
<feature type="domain" description="ParB-like N-terminal" evidence="1">
    <location>
        <begin position="12"/>
        <end position="106"/>
    </location>
</feature>
<dbReference type="InterPro" id="IPR050336">
    <property type="entry name" value="Chromosome_partition/occlusion"/>
</dbReference>
<reference evidence="2 3" key="1">
    <citation type="submission" date="2016-01" db="EMBL/GenBank/DDBJ databases">
        <title>The new phylogeny of the genus Mycobacterium.</title>
        <authorList>
            <person name="Tarcisio F."/>
            <person name="Conor M."/>
            <person name="Antonella G."/>
            <person name="Elisabetta G."/>
            <person name="Giulia F.S."/>
            <person name="Sara T."/>
            <person name="Anna F."/>
            <person name="Clotilde B."/>
            <person name="Roberto B."/>
            <person name="Veronica D.S."/>
            <person name="Fabio R."/>
            <person name="Monica P."/>
            <person name="Olivier J."/>
            <person name="Enrico T."/>
            <person name="Nicola S."/>
        </authorList>
    </citation>
    <scope>NUCLEOTIDE SEQUENCE [LARGE SCALE GENOMIC DNA]</scope>
    <source>
        <strain evidence="2 3">DSM 44179</strain>
    </source>
</reference>
<protein>
    <recommendedName>
        <fullName evidence="1">ParB-like N-terminal domain-containing protein</fullName>
    </recommendedName>
</protein>
<dbReference type="GO" id="GO:0007059">
    <property type="term" value="P:chromosome segregation"/>
    <property type="evidence" value="ECO:0007669"/>
    <property type="project" value="TreeGrafter"/>
</dbReference>
<comment type="caution">
    <text evidence="2">The sequence shown here is derived from an EMBL/GenBank/DDBJ whole genome shotgun (WGS) entry which is preliminary data.</text>
</comment>
<dbReference type="SUPFAM" id="SSF110849">
    <property type="entry name" value="ParB/Sulfiredoxin"/>
    <property type="match status" value="1"/>
</dbReference>
<accession>A0A1X1RKI8</accession>
<name>A0A1X1RKI8_MYCFA</name>
<dbReference type="RefSeq" id="WP_085092800.1">
    <property type="nucleotide sequence ID" value="NZ_JACKRW010000502.1"/>
</dbReference>
<evidence type="ECO:0000313" key="2">
    <source>
        <dbReference type="EMBL" id="ORV08049.1"/>
    </source>
</evidence>
<dbReference type="SUPFAM" id="SSF109709">
    <property type="entry name" value="KorB DNA-binding domain-like"/>
    <property type="match status" value="1"/>
</dbReference>
<dbReference type="SMART" id="SM00470">
    <property type="entry name" value="ParB"/>
    <property type="match status" value="1"/>
</dbReference>
<dbReference type="STRING" id="1793.AWC04_02595"/>
<evidence type="ECO:0000313" key="3">
    <source>
        <dbReference type="Proteomes" id="UP000193484"/>
    </source>
</evidence>
<gene>
    <name evidence="2" type="ORF">AWC04_02595</name>
</gene>
<dbReference type="PANTHER" id="PTHR33375">
    <property type="entry name" value="CHROMOSOME-PARTITIONING PROTEIN PARB-RELATED"/>
    <property type="match status" value="1"/>
</dbReference>
<organism evidence="2 3">
    <name type="scientific">Mycolicibacterium fallax</name>
    <name type="common">Mycobacterium fallax</name>
    <dbReference type="NCBI Taxonomy" id="1793"/>
    <lineage>
        <taxon>Bacteria</taxon>
        <taxon>Bacillati</taxon>
        <taxon>Actinomycetota</taxon>
        <taxon>Actinomycetes</taxon>
        <taxon>Mycobacteriales</taxon>
        <taxon>Mycobacteriaceae</taxon>
        <taxon>Mycolicibacterium</taxon>
    </lineage>
</organism>
<dbReference type="GO" id="GO:0045881">
    <property type="term" value="P:positive regulation of sporulation resulting in formation of a cellular spore"/>
    <property type="evidence" value="ECO:0007669"/>
    <property type="project" value="TreeGrafter"/>
</dbReference>
<dbReference type="InterPro" id="IPR036086">
    <property type="entry name" value="ParB/Sulfiredoxin_sf"/>
</dbReference>
<dbReference type="PANTHER" id="PTHR33375:SF1">
    <property type="entry name" value="CHROMOSOME-PARTITIONING PROTEIN PARB-RELATED"/>
    <property type="match status" value="1"/>
</dbReference>
<dbReference type="Proteomes" id="UP000193484">
    <property type="component" value="Unassembled WGS sequence"/>
</dbReference>
<dbReference type="Pfam" id="PF02195">
    <property type="entry name" value="ParB_N"/>
    <property type="match status" value="1"/>
</dbReference>
<keyword evidence="3" id="KW-1185">Reference proteome</keyword>
<dbReference type="InterPro" id="IPR003115">
    <property type="entry name" value="ParB_N"/>
</dbReference>